<dbReference type="EMBL" id="BRXU01000049">
    <property type="protein sequence ID" value="GLC61640.1"/>
    <property type="molecule type" value="Genomic_DNA"/>
</dbReference>
<keyword evidence="4" id="KW-1185">Reference proteome</keyword>
<evidence type="ECO:0000256" key="1">
    <source>
        <dbReference type="SAM" id="Coils"/>
    </source>
</evidence>
<accession>A0A9W6C199</accession>
<dbReference type="Proteomes" id="UP001165080">
    <property type="component" value="Unassembled WGS sequence"/>
</dbReference>
<feature type="region of interest" description="Disordered" evidence="2">
    <location>
        <begin position="1"/>
        <end position="104"/>
    </location>
</feature>
<dbReference type="Pfam" id="PF04004">
    <property type="entry name" value="Leo1"/>
    <property type="match status" value="1"/>
</dbReference>
<gene>
    <name evidence="3" type="primary">PLEST009359</name>
    <name evidence="3" type="ORF">PLESTB_001785800</name>
</gene>
<feature type="coiled-coil region" evidence="1">
    <location>
        <begin position="275"/>
        <end position="304"/>
    </location>
</feature>
<feature type="compositionally biased region" description="Basic and acidic residues" evidence="2">
    <location>
        <begin position="24"/>
        <end position="37"/>
    </location>
</feature>
<feature type="compositionally biased region" description="Acidic residues" evidence="2">
    <location>
        <begin position="394"/>
        <end position="431"/>
    </location>
</feature>
<dbReference type="GO" id="GO:0016593">
    <property type="term" value="C:Cdc73/Paf1 complex"/>
    <property type="evidence" value="ECO:0007669"/>
    <property type="project" value="InterPro"/>
</dbReference>
<evidence type="ECO:0000313" key="4">
    <source>
        <dbReference type="Proteomes" id="UP001165080"/>
    </source>
</evidence>
<name>A0A9W6C199_9CHLO</name>
<proteinExistence type="predicted"/>
<dbReference type="InterPro" id="IPR007149">
    <property type="entry name" value="Leo1"/>
</dbReference>
<evidence type="ECO:0000313" key="3">
    <source>
        <dbReference type="EMBL" id="GLC61640.1"/>
    </source>
</evidence>
<dbReference type="GO" id="GO:1990269">
    <property type="term" value="F:RNA polymerase II C-terminal domain phosphoserine binding"/>
    <property type="evidence" value="ECO:0007669"/>
    <property type="project" value="TreeGrafter"/>
</dbReference>
<feature type="compositionally biased region" description="Pro residues" evidence="2">
    <location>
        <begin position="439"/>
        <end position="453"/>
    </location>
</feature>
<protein>
    <recommendedName>
        <fullName evidence="5">RNA polymerase-associated protein LEO1</fullName>
    </recommendedName>
</protein>
<dbReference type="PANTHER" id="PTHR23146:SF0">
    <property type="entry name" value="RNA POLYMERASE-ASSOCIATED PROTEIN LEO1"/>
    <property type="match status" value="1"/>
</dbReference>
<evidence type="ECO:0008006" key="5">
    <source>
        <dbReference type="Google" id="ProtNLM"/>
    </source>
</evidence>
<keyword evidence="1" id="KW-0175">Coiled coil</keyword>
<dbReference type="OrthoDB" id="20844at2759"/>
<dbReference type="PANTHER" id="PTHR23146">
    <property type="entry name" value="LEO1 PROTEIN"/>
    <property type="match status" value="1"/>
</dbReference>
<organism evidence="3 4">
    <name type="scientific">Pleodorina starrii</name>
    <dbReference type="NCBI Taxonomy" id="330485"/>
    <lineage>
        <taxon>Eukaryota</taxon>
        <taxon>Viridiplantae</taxon>
        <taxon>Chlorophyta</taxon>
        <taxon>core chlorophytes</taxon>
        <taxon>Chlorophyceae</taxon>
        <taxon>CS clade</taxon>
        <taxon>Chlamydomonadales</taxon>
        <taxon>Volvocaceae</taxon>
        <taxon>Pleodorina</taxon>
    </lineage>
</organism>
<dbReference type="GO" id="GO:0032968">
    <property type="term" value="P:positive regulation of transcription elongation by RNA polymerase II"/>
    <property type="evidence" value="ECO:0007669"/>
    <property type="project" value="TreeGrafter"/>
</dbReference>
<sequence length="481" mass="53746">MASDDEDQNMKDLFGSDDDEDDDFGKGNLRDTSRKGDDDDAEPAPEDNLEDDLDDGAVQATARQLPASEEPEEQVDRDDDRDRDRRRRYPPGHRPLARTGPPVDFAAPLLPVPLPQGEVYLLREALIGVEPTPFKPETFTGEEEIFIDEKGVTKIKPVDRTKIRWRYVTRSGPDGSEEMVPESNARFVRWSDGSLQLLLGDEVFDVVTADITQQRAYMVAYSGVVQGQAAMTSKMGFRLATLNSKLYARMREEVDKRTVKVKRVQQHVEALDPSKEKERRAKEAEELLRNRAQLEARQQRTMARYAGAGGGGGRSRGRPTLNTRFLEEEDGIEGGGDDAFIDDDDDGGGYSRRRRMNDDEEEEAARRLQSAKRMDGGGAHGAAGRRRSRAQKEESEEEELDEEEEEEEYVDSEGGSEDEDDGGDDEGGEEEPPGRRAKSPPPKAGKITPPPRIRPSMPARDTRQPAAKVRRGVVLSDDEDD</sequence>
<dbReference type="AlphaFoldDB" id="A0A9W6C199"/>
<feature type="compositionally biased region" description="Acidic residues" evidence="2">
    <location>
        <begin position="328"/>
        <end position="347"/>
    </location>
</feature>
<dbReference type="GO" id="GO:0006368">
    <property type="term" value="P:transcription elongation by RNA polymerase II"/>
    <property type="evidence" value="ECO:0007669"/>
    <property type="project" value="InterPro"/>
</dbReference>
<feature type="region of interest" description="Disordered" evidence="2">
    <location>
        <begin position="328"/>
        <end position="481"/>
    </location>
</feature>
<evidence type="ECO:0000256" key="2">
    <source>
        <dbReference type="SAM" id="MobiDB-lite"/>
    </source>
</evidence>
<comment type="caution">
    <text evidence="3">The sequence shown here is derived from an EMBL/GenBank/DDBJ whole genome shotgun (WGS) entry which is preliminary data.</text>
</comment>
<reference evidence="3 4" key="1">
    <citation type="journal article" date="2023" name="Commun. Biol.">
        <title>Reorganization of the ancestral sex-determining regions during the evolution of trioecy in Pleodorina starrii.</title>
        <authorList>
            <person name="Takahashi K."/>
            <person name="Suzuki S."/>
            <person name="Kawai-Toyooka H."/>
            <person name="Yamamoto K."/>
            <person name="Hamaji T."/>
            <person name="Ootsuki R."/>
            <person name="Yamaguchi H."/>
            <person name="Kawachi M."/>
            <person name="Higashiyama T."/>
            <person name="Nozaki H."/>
        </authorList>
    </citation>
    <scope>NUCLEOTIDE SEQUENCE [LARGE SCALE GENOMIC DNA]</scope>
    <source>
        <strain evidence="3 4">NIES-4479</strain>
    </source>
</reference>
<feature type="compositionally biased region" description="Acidic residues" evidence="2">
    <location>
        <begin position="38"/>
        <end position="55"/>
    </location>
</feature>